<evidence type="ECO:0000256" key="8">
    <source>
        <dbReference type="SAM" id="SignalP"/>
    </source>
</evidence>
<feature type="transmembrane region" description="Helical" evidence="7">
    <location>
        <begin position="181"/>
        <end position="204"/>
    </location>
</feature>
<evidence type="ECO:0000256" key="1">
    <source>
        <dbReference type="ARBA" id="ARBA00004472"/>
    </source>
</evidence>
<feature type="chain" id="PRO_5040370313" description="Autophagy-related protein 27" evidence="8">
    <location>
        <begin position="26"/>
        <end position="249"/>
    </location>
</feature>
<comment type="subcellular location">
    <subcellularLocation>
        <location evidence="1">Preautophagosomal structure membrane</location>
        <topology evidence="1">Single-pass type I membrane protein</topology>
    </subcellularLocation>
</comment>
<evidence type="ECO:0000256" key="7">
    <source>
        <dbReference type="SAM" id="Phobius"/>
    </source>
</evidence>
<evidence type="ECO:0000256" key="6">
    <source>
        <dbReference type="ARBA" id="ARBA00023136"/>
    </source>
</evidence>
<keyword evidence="4" id="KW-0653">Protein transport</keyword>
<dbReference type="GO" id="GO:0000139">
    <property type="term" value="C:Golgi membrane"/>
    <property type="evidence" value="ECO:0007669"/>
    <property type="project" value="UniProtKB-SubCell"/>
</dbReference>
<dbReference type="Gene3D" id="2.70.130.10">
    <property type="entry name" value="Mannose-6-phosphate receptor binding domain"/>
    <property type="match status" value="1"/>
</dbReference>
<organism evidence="9 10">
    <name type="scientific">Nezara viridula</name>
    <name type="common">Southern green stink bug</name>
    <name type="synonym">Cimex viridulus</name>
    <dbReference type="NCBI Taxonomy" id="85310"/>
    <lineage>
        <taxon>Eukaryota</taxon>
        <taxon>Metazoa</taxon>
        <taxon>Ecdysozoa</taxon>
        <taxon>Arthropoda</taxon>
        <taxon>Hexapoda</taxon>
        <taxon>Insecta</taxon>
        <taxon>Pterygota</taxon>
        <taxon>Neoptera</taxon>
        <taxon>Paraneoptera</taxon>
        <taxon>Hemiptera</taxon>
        <taxon>Heteroptera</taxon>
        <taxon>Panheteroptera</taxon>
        <taxon>Pentatomomorpha</taxon>
        <taxon>Pentatomoidea</taxon>
        <taxon>Pentatomidae</taxon>
        <taxon>Pentatominae</taxon>
        <taxon>Nezara</taxon>
    </lineage>
</organism>
<feature type="signal peptide" evidence="8">
    <location>
        <begin position="1"/>
        <end position="25"/>
    </location>
</feature>
<keyword evidence="3 8" id="KW-0732">Signal</keyword>
<evidence type="ECO:0000313" key="10">
    <source>
        <dbReference type="Proteomes" id="UP001152798"/>
    </source>
</evidence>
<keyword evidence="6 7" id="KW-0472">Membrane</keyword>
<keyword evidence="10" id="KW-1185">Reference proteome</keyword>
<dbReference type="GO" id="GO:0015031">
    <property type="term" value="P:protein transport"/>
    <property type="evidence" value="ECO:0007669"/>
    <property type="project" value="UniProtKB-KW"/>
</dbReference>
<name>A0A9P0H8Y0_NEZVI</name>
<dbReference type="GO" id="GO:0034045">
    <property type="term" value="C:phagophore assembly site membrane"/>
    <property type="evidence" value="ECO:0007669"/>
    <property type="project" value="UniProtKB-SubCell"/>
</dbReference>
<dbReference type="InterPro" id="IPR018939">
    <property type="entry name" value="Autophagy-rel_prot_27"/>
</dbReference>
<dbReference type="Proteomes" id="UP001152798">
    <property type="component" value="Chromosome 4"/>
</dbReference>
<evidence type="ECO:0000256" key="4">
    <source>
        <dbReference type="ARBA" id="ARBA00022927"/>
    </source>
</evidence>
<dbReference type="InterPro" id="IPR009011">
    <property type="entry name" value="Man6P_isomerase_rcpt-bd_dom_sf"/>
</dbReference>
<keyword evidence="2 7" id="KW-0812">Transmembrane</keyword>
<reference evidence="9" key="1">
    <citation type="submission" date="2022-01" db="EMBL/GenBank/DDBJ databases">
        <authorList>
            <person name="King R."/>
        </authorList>
    </citation>
    <scope>NUCLEOTIDE SEQUENCE</scope>
</reference>
<evidence type="ECO:0000313" key="9">
    <source>
        <dbReference type="EMBL" id="CAH1397634.1"/>
    </source>
</evidence>
<dbReference type="SUPFAM" id="SSF50911">
    <property type="entry name" value="Mannose 6-phosphate receptor domain"/>
    <property type="match status" value="1"/>
</dbReference>
<dbReference type="PANTHER" id="PTHR15071:SF0">
    <property type="entry name" value="MANNOSE 6-PHOSPHATE RECEPTOR-LIKE PROTEIN 1"/>
    <property type="match status" value="1"/>
</dbReference>
<dbReference type="GO" id="GO:0005802">
    <property type="term" value="C:trans-Golgi network"/>
    <property type="evidence" value="ECO:0007669"/>
    <property type="project" value="TreeGrafter"/>
</dbReference>
<evidence type="ECO:0000256" key="5">
    <source>
        <dbReference type="ARBA" id="ARBA00022989"/>
    </source>
</evidence>
<keyword evidence="4" id="KW-0813">Transport</keyword>
<dbReference type="PANTHER" id="PTHR15071">
    <property type="entry name" value="MANNOSE-6-PHOSPHATE RECEPTOR FAMILY MEMBER"/>
    <property type="match status" value="1"/>
</dbReference>
<evidence type="ECO:0000256" key="3">
    <source>
        <dbReference type="ARBA" id="ARBA00022729"/>
    </source>
</evidence>
<dbReference type="EMBL" id="OV725080">
    <property type="protein sequence ID" value="CAH1397634.1"/>
    <property type="molecule type" value="Genomic_DNA"/>
</dbReference>
<protein>
    <recommendedName>
        <fullName evidence="11">Autophagy-related protein 27</fullName>
    </recommendedName>
</protein>
<evidence type="ECO:0000256" key="2">
    <source>
        <dbReference type="ARBA" id="ARBA00022692"/>
    </source>
</evidence>
<sequence>MYFRNLKGILLIHTLVVIFINLSLGSKNVPCTPTGFCKCEFPNGMGIDLISLKGTHFNISATKDEFIHYYPCNNTIIPNNVTTNECAAGASLCLEKHIGNETKFFNLGSITESAFKWENINLNPEINFNHISWSTRITLVCGSSETPVLEVESVLNDQKFELKLTSEKACVGTVTNEGHSVFSTFFIIVLVLFLFYFICGFLVLRFIRGARGWEAIPNGEFWKSSWNSLKKTCTYFMSGCRNREVYDTI</sequence>
<evidence type="ECO:0008006" key="11">
    <source>
        <dbReference type="Google" id="ProtNLM"/>
    </source>
</evidence>
<dbReference type="OrthoDB" id="29460at2759"/>
<dbReference type="AlphaFoldDB" id="A0A9P0H8Y0"/>
<accession>A0A9P0H8Y0</accession>
<proteinExistence type="predicted"/>
<keyword evidence="5 7" id="KW-1133">Transmembrane helix</keyword>
<gene>
    <name evidence="9" type="ORF">NEZAVI_LOCUS7421</name>
</gene>
<dbReference type="Pfam" id="PF09451">
    <property type="entry name" value="ATG27"/>
    <property type="match status" value="1"/>
</dbReference>